<evidence type="ECO:0000313" key="4">
    <source>
        <dbReference type="Proteomes" id="UP000076580"/>
    </source>
</evidence>
<comment type="caution">
    <text evidence="3">The sequence shown here is derived from an EMBL/GenBank/DDBJ whole genome shotgun (WGS) entry which is preliminary data.</text>
</comment>
<reference evidence="3 4" key="1">
    <citation type="journal article" date="2016" name="Sci. Rep.">
        <title>Insights into Adaptations to a Near-Obligate Nematode Endoparasitic Lifestyle from the Finished Genome of Drechmeria coniospora.</title>
        <authorList>
            <person name="Zhang L."/>
            <person name="Zhou Z."/>
            <person name="Guo Q."/>
            <person name="Fokkens L."/>
            <person name="Miskei M."/>
            <person name="Pocsi I."/>
            <person name="Zhang W."/>
            <person name="Chen M."/>
            <person name="Wang L."/>
            <person name="Sun Y."/>
            <person name="Donzelli B.G."/>
            <person name="Gibson D.M."/>
            <person name="Nelson D.R."/>
            <person name="Luo J.G."/>
            <person name="Rep M."/>
            <person name="Liu H."/>
            <person name="Yang S."/>
            <person name="Wang J."/>
            <person name="Krasnoff S.B."/>
            <person name="Xu Y."/>
            <person name="Molnar I."/>
            <person name="Lin M."/>
        </authorList>
    </citation>
    <scope>NUCLEOTIDE SEQUENCE [LARGE SCALE GENOMIC DNA]</scope>
    <source>
        <strain evidence="3 4">ARSEF 6962</strain>
    </source>
</reference>
<dbReference type="GeneID" id="63716999"/>
<keyword evidence="2" id="KW-0732">Signal</keyword>
<evidence type="ECO:0000256" key="1">
    <source>
        <dbReference type="SAM" id="MobiDB-lite"/>
    </source>
</evidence>
<feature type="compositionally biased region" description="Basic residues" evidence="1">
    <location>
        <begin position="299"/>
        <end position="311"/>
    </location>
</feature>
<feature type="compositionally biased region" description="Polar residues" evidence="1">
    <location>
        <begin position="528"/>
        <end position="543"/>
    </location>
</feature>
<dbReference type="EMBL" id="LAYC01000002">
    <property type="protein sequence ID" value="KYK57347.1"/>
    <property type="molecule type" value="Genomic_DNA"/>
</dbReference>
<evidence type="ECO:0000313" key="3">
    <source>
        <dbReference type="EMBL" id="KYK57347.1"/>
    </source>
</evidence>
<gene>
    <name evidence="3" type="ORF">DCS_04356</name>
</gene>
<evidence type="ECO:0000256" key="2">
    <source>
        <dbReference type="SAM" id="SignalP"/>
    </source>
</evidence>
<name>A0A151GJS0_DRECN</name>
<organism evidence="3 4">
    <name type="scientific">Drechmeria coniospora</name>
    <name type="common">Nematophagous fungus</name>
    <name type="synonym">Meria coniospora</name>
    <dbReference type="NCBI Taxonomy" id="98403"/>
    <lineage>
        <taxon>Eukaryota</taxon>
        <taxon>Fungi</taxon>
        <taxon>Dikarya</taxon>
        <taxon>Ascomycota</taxon>
        <taxon>Pezizomycotina</taxon>
        <taxon>Sordariomycetes</taxon>
        <taxon>Hypocreomycetidae</taxon>
        <taxon>Hypocreales</taxon>
        <taxon>Ophiocordycipitaceae</taxon>
        <taxon>Drechmeria</taxon>
    </lineage>
</organism>
<dbReference type="Proteomes" id="UP000076580">
    <property type="component" value="Chromosome 02"/>
</dbReference>
<keyword evidence="4" id="KW-1185">Reference proteome</keyword>
<feature type="compositionally biased region" description="Low complexity" evidence="1">
    <location>
        <begin position="514"/>
        <end position="527"/>
    </location>
</feature>
<dbReference type="Gene3D" id="3.40.390.10">
    <property type="entry name" value="Collagenase (Catalytic Domain)"/>
    <property type="match status" value="1"/>
</dbReference>
<sequence length="664" mass="69404">MLLSLAVAGLMATVTTACSGGSNDGHDDGHPHTISRRSACVPTEFDVSVNLCCSGNETPCGTQEQFESALAMANEKFGPAKVKFTLKKFNIFQNNTCTEADVTQDSAAEIKKTVCEHGSGIIDILYLPTNLGHGISKGFSNIPNITNGWPISAILHGIDGPRMAMDTLTGVTDQYGTVTNDLLLTHELGHAFGLYHDDGHEDSLMYPSVGPLTGHRKSFKYAFNETEKDIICSVANKRKAEGGEILGDKLKSTGPADSAEPGSAPTRQPVGPKNGTYDSEPLYPNPHDAHNANKTRPSCGRHRKGAHKGSHKGSDKGSVPGPATPAGQRTPNAPPADGSMPIVNPSGGNNGQISNGGNGQHPHPSSPQANQCLCTCPGLQQPLAAAVLPTRPDLLYIPKQPGYSPTGSNRDQGTKNLNGGSDQTPSSESNGNNKPQESQEKQPSGADNAEQPSGANNAEQPSGANNAEQPSSADNANPQAQKDQQRFFKAGGPKKQGNAAPWSIVNKNSTIPASNSTVPTSNSTVPTFNATVPTFNSTVSAPDSTVRIPDSTVRIPDSTVHIPDSTVRIPDSTVSTPDSTVSTPDSTVSTPDSTVSTPDSTVSTPDSTVSTPDSTESTPDSTESTPDSTESTPDSTLYKPDSTESNPDSNVRTFKSTKATSPDY</sequence>
<dbReference type="InterPro" id="IPR024079">
    <property type="entry name" value="MetalloPept_cat_dom_sf"/>
</dbReference>
<accession>A0A151GJS0</accession>
<feature type="compositionally biased region" description="Polar residues" evidence="1">
    <location>
        <begin position="450"/>
        <end position="482"/>
    </location>
</feature>
<dbReference type="RefSeq" id="XP_040656699.1">
    <property type="nucleotide sequence ID" value="XM_040801666.1"/>
</dbReference>
<feature type="compositionally biased region" description="Low complexity" evidence="1">
    <location>
        <begin position="570"/>
        <end position="636"/>
    </location>
</feature>
<proteinExistence type="predicted"/>
<dbReference type="SUPFAM" id="SSF55486">
    <property type="entry name" value="Metalloproteases ('zincins'), catalytic domain"/>
    <property type="match status" value="1"/>
</dbReference>
<feature type="region of interest" description="Disordered" evidence="1">
    <location>
        <begin position="245"/>
        <end position="375"/>
    </location>
</feature>
<dbReference type="AlphaFoldDB" id="A0A151GJS0"/>
<protein>
    <recommendedName>
        <fullName evidence="5">Peptidase M10 metallopeptidase domain-containing protein</fullName>
    </recommendedName>
</protein>
<evidence type="ECO:0008006" key="5">
    <source>
        <dbReference type="Google" id="ProtNLM"/>
    </source>
</evidence>
<feature type="chain" id="PRO_5007580590" description="Peptidase M10 metallopeptidase domain-containing protein" evidence="2">
    <location>
        <begin position="18"/>
        <end position="664"/>
    </location>
</feature>
<feature type="compositionally biased region" description="Polar residues" evidence="1">
    <location>
        <begin position="643"/>
        <end position="664"/>
    </location>
</feature>
<feature type="region of interest" description="Disordered" evidence="1">
    <location>
        <begin position="395"/>
        <end position="664"/>
    </location>
</feature>
<feature type="compositionally biased region" description="Gly residues" evidence="1">
    <location>
        <begin position="348"/>
        <end position="359"/>
    </location>
</feature>
<dbReference type="GO" id="GO:0008237">
    <property type="term" value="F:metallopeptidase activity"/>
    <property type="evidence" value="ECO:0007669"/>
    <property type="project" value="InterPro"/>
</dbReference>
<dbReference type="InParanoid" id="A0A151GJS0"/>
<feature type="signal peptide" evidence="2">
    <location>
        <begin position="1"/>
        <end position="17"/>
    </location>
</feature>
<feature type="compositionally biased region" description="Polar residues" evidence="1">
    <location>
        <begin position="403"/>
        <end position="436"/>
    </location>
</feature>